<comment type="subcellular location">
    <subcellularLocation>
        <location evidence="1">Cell membrane</location>
        <topology evidence="1">Multi-pass membrane protein</topology>
    </subcellularLocation>
</comment>
<feature type="transmembrane region" description="Helical" evidence="6">
    <location>
        <begin position="147"/>
        <end position="166"/>
    </location>
</feature>
<evidence type="ECO:0000256" key="5">
    <source>
        <dbReference type="ARBA" id="ARBA00023136"/>
    </source>
</evidence>
<keyword evidence="8" id="KW-1185">Reference proteome</keyword>
<gene>
    <name evidence="7" type="ordered locus">Csal_1907</name>
</gene>
<feature type="transmembrane region" description="Helical" evidence="6">
    <location>
        <begin position="250"/>
        <end position="273"/>
    </location>
</feature>
<dbReference type="Gene3D" id="1.20.1740.10">
    <property type="entry name" value="Amino acid/polyamine transporter I"/>
    <property type="match status" value="1"/>
</dbReference>
<evidence type="ECO:0000256" key="2">
    <source>
        <dbReference type="ARBA" id="ARBA00022475"/>
    </source>
</evidence>
<dbReference type="eggNOG" id="COG0531">
    <property type="taxonomic scope" value="Bacteria"/>
</dbReference>
<dbReference type="STRING" id="290398.Csal_1907"/>
<feature type="transmembrane region" description="Helical" evidence="6">
    <location>
        <begin position="212"/>
        <end position="230"/>
    </location>
</feature>
<feature type="transmembrane region" description="Helical" evidence="6">
    <location>
        <begin position="53"/>
        <end position="76"/>
    </location>
</feature>
<reference evidence="7 8" key="1">
    <citation type="journal article" date="2011" name="Stand. Genomic Sci.">
        <title>Complete genome sequence of the halophilic and highly halotolerant Chromohalobacter salexigens type strain (1H11(T)).</title>
        <authorList>
            <person name="Copeland A."/>
            <person name="O'Connor K."/>
            <person name="Lucas S."/>
            <person name="Lapidus A."/>
            <person name="Berry K.W."/>
            <person name="Detter J.C."/>
            <person name="Del Rio T.G."/>
            <person name="Hammon N."/>
            <person name="Dalin E."/>
            <person name="Tice H."/>
            <person name="Pitluck S."/>
            <person name="Bruce D."/>
            <person name="Goodwin L."/>
            <person name="Han C."/>
            <person name="Tapia R."/>
            <person name="Saunders E."/>
            <person name="Schmutz J."/>
            <person name="Brettin T."/>
            <person name="Larimer F."/>
            <person name="Land M."/>
            <person name="Hauser L."/>
            <person name="Vargas C."/>
            <person name="Nieto J.J."/>
            <person name="Kyrpides N.C."/>
            <person name="Ivanova N."/>
            <person name="Goker M."/>
            <person name="Klenk H.P."/>
            <person name="Csonka L.N."/>
            <person name="Woyke T."/>
        </authorList>
    </citation>
    <scope>NUCLEOTIDE SEQUENCE [LARGE SCALE GENOMIC DNA]</scope>
    <source>
        <strain evidence="8">ATCC BAA-138 / DSM 3043 / CIP 106854 / NCIMB 13768 / 1H11</strain>
    </source>
</reference>
<name>Q1QW99_CHRI1</name>
<evidence type="ECO:0000256" key="3">
    <source>
        <dbReference type="ARBA" id="ARBA00022692"/>
    </source>
</evidence>
<protein>
    <submittedName>
        <fullName evidence="7">Amino acid/polyamine/organocation transporter, APC superfamily</fullName>
    </submittedName>
</protein>
<feature type="transmembrane region" description="Helical" evidence="6">
    <location>
        <begin position="178"/>
        <end position="197"/>
    </location>
</feature>
<dbReference type="HOGENOM" id="CLU_007946_15_13_6"/>
<dbReference type="InterPro" id="IPR050367">
    <property type="entry name" value="APC_superfamily"/>
</dbReference>
<evidence type="ECO:0000256" key="6">
    <source>
        <dbReference type="SAM" id="Phobius"/>
    </source>
</evidence>
<dbReference type="PANTHER" id="PTHR42770">
    <property type="entry name" value="AMINO ACID TRANSPORTER-RELATED"/>
    <property type="match status" value="1"/>
</dbReference>
<keyword evidence="5 6" id="KW-0472">Membrane</keyword>
<dbReference type="Proteomes" id="UP000000239">
    <property type="component" value="Chromosome"/>
</dbReference>
<dbReference type="AlphaFoldDB" id="Q1QW99"/>
<evidence type="ECO:0000256" key="1">
    <source>
        <dbReference type="ARBA" id="ARBA00004651"/>
    </source>
</evidence>
<feature type="transmembrane region" description="Helical" evidence="6">
    <location>
        <begin position="371"/>
        <end position="393"/>
    </location>
</feature>
<keyword evidence="2" id="KW-1003">Cell membrane</keyword>
<feature type="transmembrane region" description="Helical" evidence="6">
    <location>
        <begin position="436"/>
        <end position="458"/>
    </location>
</feature>
<dbReference type="PANTHER" id="PTHR42770:SF7">
    <property type="entry name" value="MEMBRANE PROTEIN"/>
    <property type="match status" value="1"/>
</dbReference>
<organism evidence="7 8">
    <name type="scientific">Chromohalobacter israelensis (strain ATCC BAA-138 / DSM 3043 / CIP 106854 / NCIMB 13768 / 1H11)</name>
    <name type="common">Chromohalobacter salexigens</name>
    <dbReference type="NCBI Taxonomy" id="290398"/>
    <lineage>
        <taxon>Bacteria</taxon>
        <taxon>Pseudomonadati</taxon>
        <taxon>Pseudomonadota</taxon>
        <taxon>Gammaproteobacteria</taxon>
        <taxon>Oceanospirillales</taxon>
        <taxon>Halomonadaceae</taxon>
        <taxon>Chromohalobacter</taxon>
    </lineage>
</organism>
<dbReference type="KEGG" id="csa:Csal_1907"/>
<evidence type="ECO:0000256" key="4">
    <source>
        <dbReference type="ARBA" id="ARBA00022989"/>
    </source>
</evidence>
<evidence type="ECO:0000313" key="8">
    <source>
        <dbReference type="Proteomes" id="UP000000239"/>
    </source>
</evidence>
<dbReference type="GO" id="GO:0005886">
    <property type="term" value="C:plasma membrane"/>
    <property type="evidence" value="ECO:0007669"/>
    <property type="project" value="UniProtKB-SubCell"/>
</dbReference>
<evidence type="ECO:0000313" key="7">
    <source>
        <dbReference type="EMBL" id="ABE59259.1"/>
    </source>
</evidence>
<dbReference type="InterPro" id="IPR002293">
    <property type="entry name" value="AA/rel_permease1"/>
</dbReference>
<accession>Q1QW99</accession>
<dbReference type="PIRSF" id="PIRSF006060">
    <property type="entry name" value="AA_transporter"/>
    <property type="match status" value="1"/>
</dbReference>
<dbReference type="Pfam" id="PF13520">
    <property type="entry name" value="AA_permease_2"/>
    <property type="match status" value="1"/>
</dbReference>
<dbReference type="EMBL" id="CP000285">
    <property type="protein sequence ID" value="ABE59259.1"/>
    <property type="molecule type" value="Genomic_DNA"/>
</dbReference>
<feature type="transmembrane region" description="Helical" evidence="6">
    <location>
        <begin position="88"/>
        <end position="111"/>
    </location>
</feature>
<keyword evidence="3 6" id="KW-0812">Transmembrane</keyword>
<feature type="transmembrane region" description="Helical" evidence="6">
    <location>
        <begin position="26"/>
        <end position="47"/>
    </location>
</feature>
<dbReference type="GO" id="GO:0022857">
    <property type="term" value="F:transmembrane transporter activity"/>
    <property type="evidence" value="ECO:0007669"/>
    <property type="project" value="InterPro"/>
</dbReference>
<feature type="transmembrane region" description="Helical" evidence="6">
    <location>
        <begin position="413"/>
        <end position="430"/>
    </location>
</feature>
<sequence>MSIAMNRTKASQGASELTRVLARKDVLALAFGAMVGWGWIVMTGNWIQSAGSMGAILAFLIGGVAIVLVGLTYAELASAMPQVGGEHVYSYHALGHFASFLCTWTIVLGYMSVVSFEAVALPTVFENLFPGYAVGHLWTIAGWDVKATWVAVGVIGSVIMMAINYIGIRTAALVQKLVTVLILVVGVMFITGALFTGETVHMEPLFNVESGLVGGIMTVMIMVPFMFVGFDVIPQAAEEINLPFRDIGKVLMISVILAVFWYALIILGTSLMLDPQALEASTLAVPDAMQAVFSAPWAGKLMVLAGIAGIITSWNAFYIGGSRAVYALAHAGMLPAFLGKLHPRYKTPSNAVIMIGAVSCLAPFFGRPMLVWLVDAGGLGIVIAYLFVALSFLVMRHKRADMPRPFKVRYGKAVGIVAVLLSLGMVSLYLPGSPSALLPIEWVVFGAWMLLGLGMYLWSRRRYGVAYSDRMMARELSGDSAVKDIE</sequence>
<proteinExistence type="predicted"/>
<keyword evidence="4 6" id="KW-1133">Transmembrane helix</keyword>